<accession>A0A0D0DKP2</accession>
<evidence type="ECO:0000313" key="5">
    <source>
        <dbReference type="EMBL" id="KIK82299.1"/>
    </source>
</evidence>
<evidence type="ECO:0000256" key="3">
    <source>
        <dbReference type="ARBA" id="ARBA00023242"/>
    </source>
</evidence>
<feature type="compositionally biased region" description="Low complexity" evidence="4">
    <location>
        <begin position="1"/>
        <end position="17"/>
    </location>
</feature>
<evidence type="ECO:0000313" key="6">
    <source>
        <dbReference type="Proteomes" id="UP000054538"/>
    </source>
</evidence>
<reference evidence="5 6" key="1">
    <citation type="submission" date="2014-04" db="EMBL/GenBank/DDBJ databases">
        <authorList>
            <consortium name="DOE Joint Genome Institute"/>
            <person name="Kuo A."/>
            <person name="Kohler A."/>
            <person name="Jargeat P."/>
            <person name="Nagy L.G."/>
            <person name="Floudas D."/>
            <person name="Copeland A."/>
            <person name="Barry K.W."/>
            <person name="Cichocki N."/>
            <person name="Veneault-Fourrey C."/>
            <person name="LaButti K."/>
            <person name="Lindquist E.A."/>
            <person name="Lipzen A."/>
            <person name="Lundell T."/>
            <person name="Morin E."/>
            <person name="Murat C."/>
            <person name="Sun H."/>
            <person name="Tunlid A."/>
            <person name="Henrissat B."/>
            <person name="Grigoriev I.V."/>
            <person name="Hibbett D.S."/>
            <person name="Martin F."/>
            <person name="Nordberg H.P."/>
            <person name="Cantor M.N."/>
            <person name="Hua S.X."/>
        </authorList>
    </citation>
    <scope>NUCLEOTIDE SEQUENCE [LARGE SCALE GENOMIC DNA]</scope>
    <source>
        <strain evidence="5 6">Ve08.2h10</strain>
    </source>
</reference>
<feature type="region of interest" description="Disordered" evidence="4">
    <location>
        <begin position="1"/>
        <end position="83"/>
    </location>
</feature>
<dbReference type="OrthoDB" id="297219at2759"/>
<feature type="region of interest" description="Disordered" evidence="4">
    <location>
        <begin position="1063"/>
        <end position="1087"/>
    </location>
</feature>
<feature type="compositionally biased region" description="Basic and acidic residues" evidence="4">
    <location>
        <begin position="34"/>
        <end position="50"/>
    </location>
</feature>
<sequence length="1087" mass="122541">MTAPFFSSFAPTFASFPELEPGPSRQTLPLARIDSTDTHQHPDCSSELRGKNKKKKSERRSHKKEKEEKSQGRQRHLVPSEDLLRRNGAWTDRVLNDERLKAEEDRRRLEQDGQEHTQWALRPLFYSDRKGDSLNITYGSLHANDVPKYRPVSHGKHVLGLDGAWVVFRRAGKGIEIGLGGRRKQPSLTDPASRELLATPSRRLVASGDSYRYEEIDGFLRLPSRAGRRTEEDYRSIIKGDATSDSDSSPSEADEEISDDDRGSLTLTSHQLAVKALEDVLASNPSSIETWLSLVSQSLSAVPVTSKNATKARSEVSLSILSRARTAHPSNSNSRVLVLKYLRAGEEVWHGSRLKAEWEDALKIGGSDIWIEWLEWRIRKSVGGIDGVVSDATRALKALGNSDDAEVDKLRIVWRVAVAFQEAGFHERATALFQAQAELTFEVPQSLYGLPVETQLESLEEFWDSEVPRVGESDARGWSAWVSSGRPEAIPTSGTAHMDTDTTSIDHFIRWHNDETRADRLSWIPTRSIEETSISDPYATVLFSDIKTLLLPLTTEKAKNAFRFMWLSILGLHIPGFVESLANGTWNDQWPYRHLTTTSQLSAIFPKRGAGRQVLADSQAGTLIGREREYSSGFGPVKDWSWGVFGPLEWVGKEHWRMWTRKDMEGVDEQFVRAVFTQLRCGTEDYEWDVHALAFEAARSVKNALKLSRSLLSTARDSHPHWAIHAKLERLRGRIEDARKVYQTVLISTRHSPTQSFIGRLWWDWAEMEWLNTDPDVTLRLVMRSGNVDGTGGMMILRAKRNLEDIINATHGHWKDREAWVKLRALMELVTSSSPPAALTVFDSQPAGGVGELACARESSMVASLVMLYNHSITLRSPTPPAVLRDRLRVAIKTYPSNMIILGMFLEAEKGYGVWGSVRGQLGQGVADGSAKEKGVVRRVAEVWVAGWEKGRWEVEVERTRSGLEAAVESDRTRYSAVIWRVFLEFEIRTGQLQRAKNLLYRAIGECPLAKELYLLAFGPLRQTFKPSELNGFVDIMVERGLRIRRGLEEYGQITEGTRGVLDDASAEGSEDEIEHEAQERRRLMPY</sequence>
<dbReference type="InterPro" id="IPR013633">
    <property type="entry name" value="NRDE-2"/>
</dbReference>
<protein>
    <recommendedName>
        <fullName evidence="7">Protein NRDE2 homolog</fullName>
    </recommendedName>
</protein>
<dbReference type="Pfam" id="PF08424">
    <property type="entry name" value="NRDE-2"/>
    <property type="match status" value="1"/>
</dbReference>
<evidence type="ECO:0000256" key="1">
    <source>
        <dbReference type="ARBA" id="ARBA00004123"/>
    </source>
</evidence>
<evidence type="ECO:0000256" key="4">
    <source>
        <dbReference type="SAM" id="MobiDB-lite"/>
    </source>
</evidence>
<dbReference type="PANTHER" id="PTHR13471">
    <property type="entry name" value="TETRATRICOPEPTIDE-LIKE HELICAL"/>
    <property type="match status" value="1"/>
</dbReference>
<dbReference type="PANTHER" id="PTHR13471:SF0">
    <property type="entry name" value="NUCLEAR EXOSOME REGULATOR NRDE2"/>
    <property type="match status" value="1"/>
</dbReference>
<name>A0A0D0DKP2_9AGAM</name>
<dbReference type="EMBL" id="KN825645">
    <property type="protein sequence ID" value="KIK82299.1"/>
    <property type="molecule type" value="Genomic_DNA"/>
</dbReference>
<dbReference type="GO" id="GO:1902369">
    <property type="term" value="P:negative regulation of RNA catabolic process"/>
    <property type="evidence" value="ECO:0007669"/>
    <property type="project" value="TreeGrafter"/>
</dbReference>
<organism evidence="5 6">
    <name type="scientific">Paxillus rubicundulus Ve08.2h10</name>
    <dbReference type="NCBI Taxonomy" id="930991"/>
    <lineage>
        <taxon>Eukaryota</taxon>
        <taxon>Fungi</taxon>
        <taxon>Dikarya</taxon>
        <taxon>Basidiomycota</taxon>
        <taxon>Agaricomycotina</taxon>
        <taxon>Agaricomycetes</taxon>
        <taxon>Agaricomycetidae</taxon>
        <taxon>Boletales</taxon>
        <taxon>Paxilineae</taxon>
        <taxon>Paxillaceae</taxon>
        <taxon>Paxillus</taxon>
    </lineage>
</organism>
<feature type="region of interest" description="Disordered" evidence="4">
    <location>
        <begin position="231"/>
        <end position="264"/>
    </location>
</feature>
<dbReference type="SUPFAM" id="SSF48452">
    <property type="entry name" value="TPR-like"/>
    <property type="match status" value="1"/>
</dbReference>
<feature type="compositionally biased region" description="Basic and acidic residues" evidence="4">
    <location>
        <begin position="1076"/>
        <end position="1087"/>
    </location>
</feature>
<dbReference type="Proteomes" id="UP000054538">
    <property type="component" value="Unassembled WGS sequence"/>
</dbReference>
<comment type="subcellular location">
    <subcellularLocation>
        <location evidence="1">Nucleus</location>
    </subcellularLocation>
</comment>
<evidence type="ECO:0008006" key="7">
    <source>
        <dbReference type="Google" id="ProtNLM"/>
    </source>
</evidence>
<evidence type="ECO:0000256" key="2">
    <source>
        <dbReference type="ARBA" id="ARBA00009265"/>
    </source>
</evidence>
<feature type="compositionally biased region" description="Basic residues" evidence="4">
    <location>
        <begin position="51"/>
        <end position="63"/>
    </location>
</feature>
<keyword evidence="6" id="KW-1185">Reference proteome</keyword>
<dbReference type="InterPro" id="IPR011990">
    <property type="entry name" value="TPR-like_helical_dom_sf"/>
</dbReference>
<proteinExistence type="inferred from homology"/>
<dbReference type="GO" id="GO:0031048">
    <property type="term" value="P:regulatory ncRNA-mediated heterochromatin formation"/>
    <property type="evidence" value="ECO:0007669"/>
    <property type="project" value="TreeGrafter"/>
</dbReference>
<dbReference type="InParanoid" id="A0A0D0DKP2"/>
<reference evidence="6" key="2">
    <citation type="submission" date="2015-01" db="EMBL/GenBank/DDBJ databases">
        <title>Evolutionary Origins and Diversification of the Mycorrhizal Mutualists.</title>
        <authorList>
            <consortium name="DOE Joint Genome Institute"/>
            <consortium name="Mycorrhizal Genomics Consortium"/>
            <person name="Kohler A."/>
            <person name="Kuo A."/>
            <person name="Nagy L.G."/>
            <person name="Floudas D."/>
            <person name="Copeland A."/>
            <person name="Barry K.W."/>
            <person name="Cichocki N."/>
            <person name="Veneault-Fourrey C."/>
            <person name="LaButti K."/>
            <person name="Lindquist E.A."/>
            <person name="Lipzen A."/>
            <person name="Lundell T."/>
            <person name="Morin E."/>
            <person name="Murat C."/>
            <person name="Riley R."/>
            <person name="Ohm R."/>
            <person name="Sun H."/>
            <person name="Tunlid A."/>
            <person name="Henrissat B."/>
            <person name="Grigoriev I.V."/>
            <person name="Hibbett D.S."/>
            <person name="Martin F."/>
        </authorList>
    </citation>
    <scope>NUCLEOTIDE SEQUENCE [LARGE SCALE GENOMIC DNA]</scope>
    <source>
        <strain evidence="6">Ve08.2h10</strain>
    </source>
</reference>
<dbReference type="HOGENOM" id="CLU_007550_0_0_1"/>
<dbReference type="STRING" id="930991.A0A0D0DKP2"/>
<dbReference type="GO" id="GO:0071013">
    <property type="term" value="C:catalytic step 2 spliceosome"/>
    <property type="evidence" value="ECO:0007669"/>
    <property type="project" value="TreeGrafter"/>
</dbReference>
<feature type="compositionally biased region" description="Acidic residues" evidence="4">
    <location>
        <begin position="1065"/>
        <end position="1075"/>
    </location>
</feature>
<comment type="similarity">
    <text evidence="2">Belongs to the NRDE2 family.</text>
</comment>
<keyword evidence="3" id="KW-0539">Nucleus</keyword>
<gene>
    <name evidence="5" type="ORF">PAXRUDRAFT_832295</name>
</gene>
<dbReference type="AlphaFoldDB" id="A0A0D0DKP2"/>